<dbReference type="AlphaFoldDB" id="A0A942UUH7"/>
<comment type="caution">
    <text evidence="2">The sequence shown here is derived from an EMBL/GenBank/DDBJ whole genome shotgun (WGS) entry which is preliminary data.</text>
</comment>
<name>A0A942UUH7_9FIRM</name>
<evidence type="ECO:0000313" key="3">
    <source>
        <dbReference type="Proteomes" id="UP000724672"/>
    </source>
</evidence>
<dbReference type="Pfam" id="PF09551">
    <property type="entry name" value="Spore_II_R"/>
    <property type="match status" value="1"/>
</dbReference>
<gene>
    <name evidence="2" type="primary">spoIIR</name>
    <name evidence="2" type="ORF">GOQ27_01010</name>
</gene>
<evidence type="ECO:0000256" key="1">
    <source>
        <dbReference type="SAM" id="Phobius"/>
    </source>
</evidence>
<organism evidence="2 3">
    <name type="scientific">Anaeromonas frigoriresistens</name>
    <dbReference type="NCBI Taxonomy" id="2683708"/>
    <lineage>
        <taxon>Bacteria</taxon>
        <taxon>Bacillati</taxon>
        <taxon>Bacillota</taxon>
        <taxon>Tissierellia</taxon>
        <taxon>Tissierellales</taxon>
        <taxon>Thermohalobacteraceae</taxon>
        <taxon>Anaeromonas</taxon>
    </lineage>
</organism>
<keyword evidence="1" id="KW-0472">Membrane</keyword>
<dbReference type="Proteomes" id="UP000724672">
    <property type="component" value="Unassembled WGS sequence"/>
</dbReference>
<keyword evidence="1" id="KW-0812">Transmembrane</keyword>
<feature type="transmembrane region" description="Helical" evidence="1">
    <location>
        <begin position="7"/>
        <end position="27"/>
    </location>
</feature>
<reference evidence="2" key="1">
    <citation type="submission" date="2019-12" db="EMBL/GenBank/DDBJ databases">
        <title>Clostridiaceae gen. nov. sp. nov., isolated from sediment in Xinjiang, China.</title>
        <authorList>
            <person name="Zhang R."/>
        </authorList>
    </citation>
    <scope>NUCLEOTIDE SEQUENCE</scope>
    <source>
        <strain evidence="2">D2Q-11</strain>
    </source>
</reference>
<dbReference type="InterPro" id="IPR014202">
    <property type="entry name" value="Spore_II_R"/>
</dbReference>
<keyword evidence="3" id="KW-1185">Reference proteome</keyword>
<dbReference type="NCBIfam" id="TIGR02837">
    <property type="entry name" value="spore_II_R"/>
    <property type="match status" value="1"/>
</dbReference>
<proteinExistence type="predicted"/>
<dbReference type="EMBL" id="WSFT01000009">
    <property type="protein sequence ID" value="MBS4537019.1"/>
    <property type="molecule type" value="Genomic_DNA"/>
</dbReference>
<dbReference type="RefSeq" id="WP_203364952.1">
    <property type="nucleotide sequence ID" value="NZ_WSFT01000009.1"/>
</dbReference>
<accession>A0A942UUH7</accession>
<evidence type="ECO:0000313" key="2">
    <source>
        <dbReference type="EMBL" id="MBS4537019.1"/>
    </source>
</evidence>
<sequence>MKGKTKIVINIILIIGILIGVAAVSLAEVYKNVDGYKEKLIRLHVIANSDTKEDQSIKLQIRDKIIEEMTPKFEKSKSIRETREVLSNNMDIIQKIAKEELHRIGKEYDVKVYFGDYDFPTKTYGGFTLPAGNYTALRVVLGEGKGENWWCVMFPPLCFLDMDNGVPSEETEKNMTEVLSEEEYNMINNNENSQDVPVKIKFKLVEVLERNRTKLAKMFDSGI</sequence>
<protein>
    <submittedName>
        <fullName evidence="2">Stage II sporulation protein R</fullName>
    </submittedName>
</protein>
<keyword evidence="1" id="KW-1133">Transmembrane helix</keyword>